<dbReference type="Pfam" id="PF25539">
    <property type="entry name" value="Bestrophin_2"/>
    <property type="match status" value="1"/>
</dbReference>
<accession>A0ABS0B286</accession>
<dbReference type="EMBL" id="JADLZT010000001">
    <property type="protein sequence ID" value="MBF6022596.1"/>
    <property type="molecule type" value="Genomic_DNA"/>
</dbReference>
<keyword evidence="4 9" id="KW-0812">Transmembrane</keyword>
<evidence type="ECO:0000256" key="4">
    <source>
        <dbReference type="ARBA" id="ARBA00022692"/>
    </source>
</evidence>
<comment type="caution">
    <text evidence="10">The sequence shown here is derived from an EMBL/GenBank/DDBJ whole genome shotgun (WGS) entry which is preliminary data.</text>
</comment>
<evidence type="ECO:0000256" key="5">
    <source>
        <dbReference type="ARBA" id="ARBA00022989"/>
    </source>
</evidence>
<keyword evidence="6" id="KW-0406">Ion transport</keyword>
<name>A0ABS0B286_9GAMM</name>
<keyword evidence="2" id="KW-0813">Transport</keyword>
<comment type="similarity">
    <text evidence="8">Belongs to the anion channel-forming bestrophin (TC 1.A.46) family.</text>
</comment>
<keyword evidence="5 9" id="KW-1133">Transmembrane helix</keyword>
<keyword evidence="7 9" id="KW-0472">Membrane</keyword>
<dbReference type="PANTHER" id="PTHR33281:SF19">
    <property type="entry name" value="VOLTAGE-DEPENDENT ANION CHANNEL-FORMING PROTEIN YNEE"/>
    <property type="match status" value="1"/>
</dbReference>
<reference evidence="10 11" key="1">
    <citation type="submission" date="2020-11" db="EMBL/GenBank/DDBJ databases">
        <title>Draft Genome Sequence and Secondary Metabolite Biosynthetic Potential of the Lysobacter niastensis Type strain DSM 18481.</title>
        <authorList>
            <person name="Turrini P."/>
            <person name="Artuso I."/>
            <person name="Tescari M."/>
            <person name="Lugli G.A."/>
            <person name="Frangipani E."/>
            <person name="Ventura M."/>
            <person name="Visca P."/>
        </authorList>
    </citation>
    <scope>NUCLEOTIDE SEQUENCE [LARGE SCALE GENOMIC DNA]</scope>
    <source>
        <strain evidence="10 11">DSM 18481</strain>
    </source>
</reference>
<evidence type="ECO:0000313" key="10">
    <source>
        <dbReference type="EMBL" id="MBF6022596.1"/>
    </source>
</evidence>
<evidence type="ECO:0000256" key="3">
    <source>
        <dbReference type="ARBA" id="ARBA00022475"/>
    </source>
</evidence>
<feature type="transmembrane region" description="Helical" evidence="9">
    <location>
        <begin position="43"/>
        <end position="62"/>
    </location>
</feature>
<sequence>MHIGKSYRLPEFLVWTRRTIYVLVVLSVAPVALYQLAGFKWLAIPWGIVFLLGASVALSAGFKNAQAYNRLQEAQQVWASIVSSSRVWGAMCRDYVADPERARQLVYRHFAWLTALRYQMRDVKAWETMDRAENVEYQRRYAIPERERPLESELERYLSPAEAAQVLTSHTRALRVLVLQSWEVSKLLADGTLTASQGGELQATVRRLFDHQSNSERIKDFPFPRQHAFINSLFVKILCFLLPFSMIGEFERLNEVVDGWAKGNMVWLSVPLSLLISWMYTSLDQVGESTENPFEGGANDVPISHICEEIEAELREMLGEANVPAPAGLEGDIAV</sequence>
<gene>
    <name evidence="10" type="ORF">IU514_01005</name>
</gene>
<keyword evidence="3" id="KW-1003">Cell membrane</keyword>
<evidence type="ECO:0000256" key="6">
    <source>
        <dbReference type="ARBA" id="ARBA00023065"/>
    </source>
</evidence>
<evidence type="ECO:0000256" key="9">
    <source>
        <dbReference type="SAM" id="Phobius"/>
    </source>
</evidence>
<feature type="transmembrane region" description="Helical" evidence="9">
    <location>
        <begin position="266"/>
        <end position="283"/>
    </location>
</feature>
<feature type="transmembrane region" description="Helical" evidence="9">
    <location>
        <begin position="20"/>
        <end position="37"/>
    </location>
</feature>
<protein>
    <submittedName>
        <fullName evidence="10">Multidrug transporter</fullName>
    </submittedName>
</protein>
<organism evidence="10 11">
    <name type="scientific">Lysobacter niastensis</name>
    <dbReference type="NCBI Taxonomy" id="380629"/>
    <lineage>
        <taxon>Bacteria</taxon>
        <taxon>Pseudomonadati</taxon>
        <taxon>Pseudomonadota</taxon>
        <taxon>Gammaproteobacteria</taxon>
        <taxon>Lysobacterales</taxon>
        <taxon>Lysobacteraceae</taxon>
        <taxon>Lysobacter</taxon>
    </lineage>
</organism>
<comment type="subcellular location">
    <subcellularLocation>
        <location evidence="1">Cell membrane</location>
        <topology evidence="1">Multi-pass membrane protein</topology>
    </subcellularLocation>
</comment>
<evidence type="ECO:0000256" key="8">
    <source>
        <dbReference type="ARBA" id="ARBA00034708"/>
    </source>
</evidence>
<dbReference type="Proteomes" id="UP001429984">
    <property type="component" value="Unassembled WGS sequence"/>
</dbReference>
<keyword evidence="11" id="KW-1185">Reference proteome</keyword>
<evidence type="ECO:0000256" key="1">
    <source>
        <dbReference type="ARBA" id="ARBA00004651"/>
    </source>
</evidence>
<dbReference type="InterPro" id="IPR044669">
    <property type="entry name" value="YneE/VCCN1/2-like"/>
</dbReference>
<feature type="transmembrane region" description="Helical" evidence="9">
    <location>
        <begin position="228"/>
        <end position="246"/>
    </location>
</feature>
<evidence type="ECO:0000256" key="7">
    <source>
        <dbReference type="ARBA" id="ARBA00023136"/>
    </source>
</evidence>
<dbReference type="PANTHER" id="PTHR33281">
    <property type="entry name" value="UPF0187 PROTEIN YNEE"/>
    <property type="match status" value="1"/>
</dbReference>
<dbReference type="RefSeq" id="WP_194929204.1">
    <property type="nucleotide sequence ID" value="NZ_JADLZT010000001.1"/>
</dbReference>
<evidence type="ECO:0000256" key="2">
    <source>
        <dbReference type="ARBA" id="ARBA00022448"/>
    </source>
</evidence>
<proteinExistence type="inferred from homology"/>
<evidence type="ECO:0000313" key="11">
    <source>
        <dbReference type="Proteomes" id="UP001429984"/>
    </source>
</evidence>